<evidence type="ECO:0000256" key="1">
    <source>
        <dbReference type="SAM" id="MobiDB-lite"/>
    </source>
</evidence>
<evidence type="ECO:0000313" key="2">
    <source>
        <dbReference type="Proteomes" id="UP000887565"/>
    </source>
</evidence>
<dbReference type="AlphaFoldDB" id="A0A915L835"/>
<evidence type="ECO:0000313" key="3">
    <source>
        <dbReference type="WBParaSite" id="nRc.2.0.1.t47275-RA"/>
    </source>
</evidence>
<dbReference type="Proteomes" id="UP000887565">
    <property type="component" value="Unplaced"/>
</dbReference>
<accession>A0A915L835</accession>
<reference evidence="3" key="1">
    <citation type="submission" date="2022-11" db="UniProtKB">
        <authorList>
            <consortium name="WormBaseParasite"/>
        </authorList>
    </citation>
    <scope>IDENTIFICATION</scope>
</reference>
<keyword evidence="2" id="KW-1185">Reference proteome</keyword>
<feature type="compositionally biased region" description="Polar residues" evidence="1">
    <location>
        <begin position="1"/>
        <end position="12"/>
    </location>
</feature>
<name>A0A915L835_ROMCU</name>
<protein>
    <submittedName>
        <fullName evidence="3">Uncharacterized protein</fullName>
    </submittedName>
</protein>
<organism evidence="2 3">
    <name type="scientific">Romanomermis culicivorax</name>
    <name type="common">Nematode worm</name>
    <dbReference type="NCBI Taxonomy" id="13658"/>
    <lineage>
        <taxon>Eukaryota</taxon>
        <taxon>Metazoa</taxon>
        <taxon>Ecdysozoa</taxon>
        <taxon>Nematoda</taxon>
        <taxon>Enoplea</taxon>
        <taxon>Dorylaimia</taxon>
        <taxon>Mermithida</taxon>
        <taxon>Mermithoidea</taxon>
        <taxon>Mermithidae</taxon>
        <taxon>Romanomermis</taxon>
    </lineage>
</organism>
<sequence length="56" mass="6937">MEKGVQNRQQAPTRKWSHSERHVEYGRAQHQQDNQFFFIDDYNVKRVRTASLWFQR</sequence>
<dbReference type="WBParaSite" id="nRc.2.0.1.t47275-RA">
    <property type="protein sequence ID" value="nRc.2.0.1.t47275-RA"/>
    <property type="gene ID" value="nRc.2.0.1.g47275"/>
</dbReference>
<proteinExistence type="predicted"/>
<feature type="region of interest" description="Disordered" evidence="1">
    <location>
        <begin position="1"/>
        <end position="25"/>
    </location>
</feature>